<sequence>MLLGDWLLSKELVYTRGGVTSTFEGLAVFEPIAAHSQQDLLHYIETGNLTIGNKQFRAQRRLIWDFSCTEVLVYFDESLDRSFDRMLASAKLFHVIRFDSLGVPLDFEHPCVGDMYRGKLLIDSWKAFRMSWKVTGPVKMGSILMHFKRRHHA</sequence>
<dbReference type="InterPro" id="IPR045632">
    <property type="entry name" value="DUF6314"/>
</dbReference>
<organism evidence="2">
    <name type="scientific">Chrysotila carterae</name>
    <name type="common">Marine alga</name>
    <name type="synonym">Syracosphaera carterae</name>
    <dbReference type="NCBI Taxonomy" id="13221"/>
    <lineage>
        <taxon>Eukaryota</taxon>
        <taxon>Haptista</taxon>
        <taxon>Haptophyta</taxon>
        <taxon>Prymnesiophyceae</taxon>
        <taxon>Isochrysidales</taxon>
        <taxon>Isochrysidaceae</taxon>
        <taxon>Chrysotila</taxon>
    </lineage>
</organism>
<gene>
    <name evidence="2" type="ORF">PCAR00345_LOCUS38702</name>
</gene>
<name>A0A7S4FC34_CHRCT</name>
<reference evidence="2" key="1">
    <citation type="submission" date="2021-01" db="EMBL/GenBank/DDBJ databases">
        <authorList>
            <person name="Corre E."/>
            <person name="Pelletier E."/>
            <person name="Niang G."/>
            <person name="Scheremetjew M."/>
            <person name="Finn R."/>
            <person name="Kale V."/>
            <person name="Holt S."/>
            <person name="Cochrane G."/>
            <person name="Meng A."/>
            <person name="Brown T."/>
            <person name="Cohen L."/>
        </authorList>
    </citation>
    <scope>NUCLEOTIDE SEQUENCE</scope>
    <source>
        <strain evidence="2">CCMP645</strain>
    </source>
</reference>
<dbReference type="EMBL" id="HBIZ01062505">
    <property type="protein sequence ID" value="CAE0785994.1"/>
    <property type="molecule type" value="Transcribed_RNA"/>
</dbReference>
<proteinExistence type="predicted"/>
<dbReference type="Pfam" id="PF19834">
    <property type="entry name" value="DUF6314"/>
    <property type="match status" value="1"/>
</dbReference>
<feature type="domain" description="DUF6314" evidence="1">
    <location>
        <begin position="2"/>
        <end position="149"/>
    </location>
</feature>
<protein>
    <recommendedName>
        <fullName evidence="1">DUF6314 domain-containing protein</fullName>
    </recommendedName>
</protein>
<dbReference type="AlphaFoldDB" id="A0A7S4FC34"/>
<evidence type="ECO:0000259" key="1">
    <source>
        <dbReference type="Pfam" id="PF19834"/>
    </source>
</evidence>
<evidence type="ECO:0000313" key="2">
    <source>
        <dbReference type="EMBL" id="CAE0785994.1"/>
    </source>
</evidence>
<accession>A0A7S4FC34</accession>